<protein>
    <submittedName>
        <fullName evidence="1">Uncharacterized protein</fullName>
    </submittedName>
</protein>
<evidence type="ECO:0000313" key="2">
    <source>
        <dbReference type="Proteomes" id="UP000298493"/>
    </source>
</evidence>
<dbReference type="EMBL" id="SNSC02000002">
    <property type="protein sequence ID" value="TID26655.1"/>
    <property type="molecule type" value="Genomic_DNA"/>
</dbReference>
<comment type="caution">
    <text evidence="1">The sequence shown here is derived from an EMBL/GenBank/DDBJ whole genome shotgun (WGS) entry which is preliminary data.</text>
</comment>
<keyword evidence="2" id="KW-1185">Reference proteome</keyword>
<gene>
    <name evidence="1" type="ORF">E6O75_ATG01148</name>
</gene>
<proteinExistence type="predicted"/>
<dbReference type="Proteomes" id="UP000298493">
    <property type="component" value="Unassembled WGS sequence"/>
</dbReference>
<sequence>MADIPASQPTVAKATLHNHATPILSLPIEIQNMIWRFSLLHEPEKLYITPGIEIVPPLLRLCTHIRYEAIRIYFSERQFVFPIIDNDRTAVDRFHDAFDRYRLDNVQNISFCLAYSHVNNRTTIAKRKTNFLAWARYYWNHGDPSPMGTDWRTHNYRASKVFAILSELKARGMEWNQAKEIIVNLTDLAGICGEEKLED</sequence>
<organism evidence="1 2">
    <name type="scientific">Venturia nashicola</name>
    <dbReference type="NCBI Taxonomy" id="86259"/>
    <lineage>
        <taxon>Eukaryota</taxon>
        <taxon>Fungi</taxon>
        <taxon>Dikarya</taxon>
        <taxon>Ascomycota</taxon>
        <taxon>Pezizomycotina</taxon>
        <taxon>Dothideomycetes</taxon>
        <taxon>Pleosporomycetidae</taxon>
        <taxon>Venturiales</taxon>
        <taxon>Venturiaceae</taxon>
        <taxon>Venturia</taxon>
    </lineage>
</organism>
<name>A0A4Z1PR94_9PEZI</name>
<dbReference type="OrthoDB" id="62952at2759"/>
<reference evidence="1 2" key="1">
    <citation type="submission" date="2019-04" db="EMBL/GenBank/DDBJ databases">
        <title>High contiguity whole genome sequence and gene annotation resource for two Venturia nashicola isolates.</title>
        <authorList>
            <person name="Prokchorchik M."/>
            <person name="Won K."/>
            <person name="Lee Y."/>
            <person name="Choi E.D."/>
            <person name="Segonzac C."/>
            <person name="Sohn K.H."/>
        </authorList>
    </citation>
    <scope>NUCLEOTIDE SEQUENCE [LARGE SCALE GENOMIC DNA]</scope>
    <source>
        <strain evidence="1 2">PRI2</strain>
    </source>
</reference>
<dbReference type="AlphaFoldDB" id="A0A4Z1PR94"/>
<evidence type="ECO:0000313" key="1">
    <source>
        <dbReference type="EMBL" id="TID26655.1"/>
    </source>
</evidence>
<accession>A0A4Z1PR94</accession>